<feature type="compositionally biased region" description="Gly residues" evidence="1">
    <location>
        <begin position="662"/>
        <end position="672"/>
    </location>
</feature>
<dbReference type="InterPro" id="IPR028908">
    <property type="entry name" value="Tox-PL_dom"/>
</dbReference>
<feature type="compositionally biased region" description="Basic and acidic residues" evidence="1">
    <location>
        <begin position="1907"/>
        <end position="1975"/>
    </location>
</feature>
<dbReference type="PANTHER" id="PTHR24216">
    <property type="entry name" value="PAXILLIN-RELATED"/>
    <property type="match status" value="1"/>
</dbReference>
<reference evidence="3 4" key="1">
    <citation type="submission" date="2014-05" db="EMBL/GenBank/DDBJ databases">
        <title>Draft Genome Sequence of Kitasatospora cheerisanensis KCTC 2395.</title>
        <authorList>
            <person name="Nam D.H."/>
        </authorList>
    </citation>
    <scope>NUCLEOTIDE SEQUENCE [LARGE SCALE GENOMIC DNA]</scope>
    <source>
        <strain evidence="3 4">KCTC 2395</strain>
    </source>
</reference>
<feature type="compositionally biased region" description="Basic and acidic residues" evidence="1">
    <location>
        <begin position="272"/>
        <end position="298"/>
    </location>
</feature>
<feature type="region of interest" description="Disordered" evidence="1">
    <location>
        <begin position="1855"/>
        <end position="2003"/>
    </location>
</feature>
<gene>
    <name evidence="3" type="ORF">KCH_61270</name>
</gene>
<feature type="region of interest" description="Disordered" evidence="1">
    <location>
        <begin position="254"/>
        <end position="298"/>
    </location>
</feature>
<evidence type="ECO:0000313" key="4">
    <source>
        <dbReference type="Proteomes" id="UP000027178"/>
    </source>
</evidence>
<feature type="compositionally biased region" description="Pro residues" evidence="1">
    <location>
        <begin position="563"/>
        <end position="575"/>
    </location>
</feature>
<dbReference type="EMBL" id="JNBY01000123">
    <property type="protein sequence ID" value="KDN82111.1"/>
    <property type="molecule type" value="Genomic_DNA"/>
</dbReference>
<evidence type="ECO:0000313" key="3">
    <source>
        <dbReference type="EMBL" id="KDN82111.1"/>
    </source>
</evidence>
<feature type="region of interest" description="Disordered" evidence="1">
    <location>
        <begin position="2829"/>
        <end position="2857"/>
    </location>
</feature>
<feature type="region of interest" description="Disordered" evidence="1">
    <location>
        <begin position="556"/>
        <end position="776"/>
    </location>
</feature>
<feature type="compositionally biased region" description="Basic and acidic residues" evidence="1">
    <location>
        <begin position="254"/>
        <end position="265"/>
    </location>
</feature>
<feature type="region of interest" description="Disordered" evidence="1">
    <location>
        <begin position="3208"/>
        <end position="3227"/>
    </location>
</feature>
<feature type="compositionally biased region" description="Low complexity" evidence="1">
    <location>
        <begin position="1255"/>
        <end position="1265"/>
    </location>
</feature>
<feature type="compositionally biased region" description="Low complexity" evidence="1">
    <location>
        <begin position="762"/>
        <end position="771"/>
    </location>
</feature>
<dbReference type="HOGENOM" id="CLU_224598_0_0_11"/>
<feature type="compositionally biased region" description="Basic and acidic residues" evidence="1">
    <location>
        <begin position="721"/>
        <end position="732"/>
    </location>
</feature>
<proteinExistence type="predicted"/>
<feature type="compositionally biased region" description="Basic and acidic residues" evidence="1">
    <location>
        <begin position="1586"/>
        <end position="1595"/>
    </location>
</feature>
<feature type="region of interest" description="Disordered" evidence="1">
    <location>
        <begin position="515"/>
        <end position="538"/>
    </location>
</feature>
<feature type="region of interest" description="Disordered" evidence="1">
    <location>
        <begin position="3590"/>
        <end position="3613"/>
    </location>
</feature>
<dbReference type="PATRIC" id="fig|1348663.4.peg.5929"/>
<keyword evidence="4" id="KW-1185">Reference proteome</keyword>
<feature type="compositionally biased region" description="Basic and acidic residues" evidence="1">
    <location>
        <begin position="1884"/>
        <end position="1899"/>
    </location>
</feature>
<feature type="region of interest" description="Disordered" evidence="1">
    <location>
        <begin position="1558"/>
        <end position="1697"/>
    </location>
</feature>
<name>A0A066YVJ8_9ACTN</name>
<feature type="compositionally biased region" description="Low complexity" evidence="1">
    <location>
        <begin position="1655"/>
        <end position="1672"/>
    </location>
</feature>
<feature type="compositionally biased region" description="Basic and acidic residues" evidence="1">
    <location>
        <begin position="1216"/>
        <end position="1226"/>
    </location>
</feature>
<dbReference type="Proteomes" id="UP000027178">
    <property type="component" value="Unassembled WGS sequence"/>
</dbReference>
<accession>A0A066YVJ8</accession>
<feature type="compositionally biased region" description="Basic and acidic residues" evidence="1">
    <location>
        <begin position="2438"/>
        <end position="2448"/>
    </location>
</feature>
<feature type="domain" description="Tox-PL" evidence="2">
    <location>
        <begin position="1410"/>
        <end position="1506"/>
    </location>
</feature>
<protein>
    <recommendedName>
        <fullName evidence="2">Tox-PL domain-containing protein</fullName>
    </recommendedName>
</protein>
<dbReference type="PANTHER" id="PTHR24216:SF65">
    <property type="entry name" value="PAXILLIN-LIKE PROTEIN 1"/>
    <property type="match status" value="1"/>
</dbReference>
<feature type="compositionally biased region" description="Basic residues" evidence="1">
    <location>
        <begin position="1191"/>
        <end position="1207"/>
    </location>
</feature>
<feature type="region of interest" description="Disordered" evidence="1">
    <location>
        <begin position="2691"/>
        <end position="2731"/>
    </location>
</feature>
<feature type="compositionally biased region" description="Basic and acidic residues" evidence="1">
    <location>
        <begin position="1236"/>
        <end position="1251"/>
    </location>
</feature>
<evidence type="ECO:0000259" key="2">
    <source>
        <dbReference type="Pfam" id="PF15644"/>
    </source>
</evidence>
<feature type="compositionally biased region" description="Basic and acidic residues" evidence="1">
    <location>
        <begin position="1310"/>
        <end position="1335"/>
    </location>
</feature>
<evidence type="ECO:0000256" key="1">
    <source>
        <dbReference type="SAM" id="MobiDB-lite"/>
    </source>
</evidence>
<feature type="region of interest" description="Disordered" evidence="1">
    <location>
        <begin position="2438"/>
        <end position="2467"/>
    </location>
</feature>
<dbReference type="Pfam" id="PF15644">
    <property type="entry name" value="Gln_amidase"/>
    <property type="match status" value="1"/>
</dbReference>
<sequence>MLARRDLTATPDTVDLKATYGNDRLPEAFDTSGITDRTTADAAAANLEHELGRPGLDVFARPELDRLAAAVAEVDPHAPSGDQLNAVHEAVQTVRQKVNQRAVDDLALVNGVTGPQKLDDASAVLRAAADGRGGPLTPEQQKRLAGQLDDLAGHLQDARKDPKALRDLAADLRTKPELATPDRYRSVADQLTNDRAAVRKHEIDQRLSELADPSKGTKRPVTVAGDELQAAKDAVVERKNDIATYEKELADATDVHDAAKDKAENSAKAAKGSRDQAKKDEAKDDAKAAREAKAAVGKLRDKLDEARAKLPGDEQDVRTATAVNDRVTELYNKEVADTAAAKGKPVSKLTAKDKTVAARVAWARADVELVGQQYGGAYARAGAGENHPAGMFDQALTAKVEDVPALIEQITAGLSNSGSNLRFGDELVNKWVQNYLDPHVIRDPDLLTAVAHEQLPPEVLYAPHTADLLQAVRGLEANGLVPPELRDIMAPKTQDDLEQLVTGNKLSPSAEIVTDELGVPSPHAGKVPVSSSGDFTNRADVNELTDDQLNRLAPEGLYQPDRAPQPTPQPTPQAQPHPTADEDVVMTEASQHDAPAAAVHTPDGDVQMHDGTGGGTGRPDLKRRREDSDSDSDGEAGPSTVRRRLAGLDLNGPTPPPPPAGTGTGTGTGTRGIGSVPPPPPPPAVGTGHGFGSPASGHQPPPPPPSSSGGHDGASGSGDRQPVHETPVHETPLHAAPSNEPVPHEPVQHEPGPVGEHQPVDGQQPPQGEQLLPPPGTVERWLVQDPADLLSKAPVTVNYADGAMQRMPGLNQQQANSFVAAVEKADQHWFTLVPDRNNVGAGKNGFVLTPAWEKYVQHDPSFPHPPAGLGLPPAQPDHHYVTGSYVPYKTGRPDPNVPGAIGKTVVPMHPDPARPNDGLVLTGGMNGCAFAITDVTPHDFTVWHVQSYSSSSNLGMTADFRAGKSVTDWFGVEEYMTPGQSRPFEVTNMLKHGENGWEVISHEVVDHDGEHRIGRENRRPLNFAPPTEADRVRMTVGTYEATAREQLSNFDRAAELALRGLDRNSPAYGMLEQQIGQLRGHLTGQLDTVIGLQQPGHSLQDVRSTAQQLAHDAAGYATAANDSRLLIDGSMRMLLNEPAGFGAGTEPHSRQEKIDTMLRALDPQSGGHWIDRMGQDSEKQLQAHQTPRRPAPAHRRRLRHTRHRPPRRPAPPPPAGDHDGSRHVEPMDIDTPPAEHAVEQVSERPVERDGDPMDVETPPTTPVTERPVERDGDPMEVETPPATPAVEHPAGQGEDVAPQPQPQPRNERKRGREDEEVTLRQEPDPSVQDGRDAKRQRTPGYENSDAVMHDRGYRAVGPQHELTGRLVDYLGGAPKVHPPMSNLLLHRVNPHESPVLPAEGFQPGNDLKACLENVEAYRDTHFGRPRVSGQTLHGTVEPIPGDVLWKRHDPPARFGEGPDALRKLIDTVKDGGPGSFATVLGAGPTGAGHAVALVHDRDGQVRWADLTERKVHPADSGQTPPGFHPEWTVWASVADPRESNISGTPDRAFMERYSTLVRPEAHDTSEPMDIDDGFGGKGPDAPPRTEVLEDHRAATPEDDAPQPGVPPQPGVAPQVDRTVPVDGRSELPQTGPVGGVTRPRSASAPAELGPRTAVPSRSEPTTQSPRRSPSPETAEHTAPLTPKSEHPADVQFPPPGRRVPVAGDGYCLLRSVAVGAPELAGRRPGEVVQRLQAVVGDHFRSLRPDEWPTEVVANYRGTLLSRPDLRAEDLLNYLPPQDRQAFTGLSVDQLRDSVGRHLTDNPPPPMPHEREALLRTVDGWDSQWRSNEGEMLPAATAHALDLRLRVVDHDGITQAVFGPSDGRPVTVYRQSDHYDGSEPPPVTTDHDSAALKPEAKTPEAEQQPPLREPEPGLESKPELKAEAEPELTAKPEQKPQPEPKLKPEPEPEPSPKAEAKPEPGATEKAEPEAELKPGPEPEQQPESEPEQKPEPEAEPEPEAVGPKVIAGTDLVVGLTGHEVAVREKVIEVIAQAVPGDRAAARAFADAYFGPATLRPMLGALSRGEVWTAPFEGNGWSGSVQLRGSVAESRYLRTDRIEFENGADRTVATGTNRDAQWQFNIGAQARQGRGIGEPSELVAYYHDRGHGEVNLDLGGMVARSKTNEPAKVFSSTMRLELDFGGLRHHGTPVRGEAAGRTEAVDVEMTVAVPVRDGGTSAGELRVPPQRLLDGRVGGQEIVLDLAPRGASGSRPPVAALLDHAEAAAKQEFGGDWPALREKVLNEVDFARLQRDLKSMTAGEPVSVTLTDRRGKPLGSVEITARVGELKQSGTTKETEFNIGTTVQQVRSSSSNRGNAGQFGFSAAVKPGTGLIGGGGAGRLGRDHVEISGDARTSQLTSKSKVPGVLYDGTVHFELAFNGKGVAHDAGTADLRVLVDRADTTAPPVERESGTPEPAKTEPTGAEPELHEVVGPPDSVWHGGDDRGGLGESVVVRDLESTAALRQALDAKGRERFGDDWNAVRDQVMQGFSQPNLAARLTGMTRGEALEVKIPGKEGLVVTAVARVESMTYRREDGKAELNTVNETSAFAVDRRLGARTTVEQGQLGGTAVKGTPGLDLVAAGSGQQRQRVGGQGRQADRVYASGKYSAPQVIYGAELKVDLHVGRPGEALAAGHQVSAPLRVEVGMDARDTVKTQAPRSEDGVVAFRRPERQPQRQAEPKPAGTEAATHTAPRRMRERHELNASYVVHTLGGADKVRTVVEDAVRSKYGEPSEEVKQRIGASFDRVALKTQLSQLTRGGRITETVSGKTWSAEVTVTARLGESTYHSRAEKYEFESGTRTSSGQGNLRDHRNRTDGGGQLKVKAPFVDVNGGYAYRVDRSYGQSAETVGSASNRGKHVEPAVLFDVAAPYEVTVAFKRLNVPDGSHRETVETVARVAVPERDADPVAGPVERTTAKQPKGFVEGRRLDSSAIVTDVHALPDGTEHHGGPGGRRTFGESVLSQVESGWKPGGLRLPGGKAPGQQKLERNPFDSDWAGIRRKLDAELTPDRLQSRLKGMTAGDEIVVRHGRTTVRVGAVLRDRMEHLGDSGTTEFNAGTDVQRSFARTDGTGTNHQGTLGAVASVPVPAAPGVSVTGGLTGTGGRGHDQVEVQTRSTAAGSATKAKLPGSAYAGEAELQFTITRRPWIGAQVHQRRTAAIGFEALVETGETVPVPSKSATGAGPDGESRTVAVRPPEPVTVQVPPERVWESGLRDTDVLRWLGDVGGVQDLVRLRGPEYFGASAWKELAPVVGTVTSHSHLSALFGTATQGSEVAASVPSKRVTLGGGKGVEVGVKVVSLEHRAVDDKVELSPANGTSAGGTRYDLAARNAGLQGQLGAKITGDVTNSPAVVGGAQHLWRDGGGHGDSGQVISNGKFATPMARYAGHAEVEVTLFDGARNPVKEKGIVPFAVDIPLSETTGSQVPGDHYLAFTGEHQGGELRVTEGGWRLEEVHRVTAPDAEGPSDPATRSRAEHEQLVGTVRLGQAVYEGEFSASTPAGAAHIRATHRLVELGGGTSAGTSALLGELLGTPDGEPVRAEQVRRVIDWVERRSADGPVTRDDLLTGAQHGWSEPEESA</sequence>
<dbReference type="eggNOG" id="COG1196">
    <property type="taxonomic scope" value="Bacteria"/>
</dbReference>
<feature type="region of interest" description="Disordered" evidence="1">
    <location>
        <begin position="3003"/>
        <end position="3026"/>
    </location>
</feature>
<organism evidence="3 4">
    <name type="scientific">Kitasatospora cheerisanensis KCTC 2395</name>
    <dbReference type="NCBI Taxonomy" id="1348663"/>
    <lineage>
        <taxon>Bacteria</taxon>
        <taxon>Bacillati</taxon>
        <taxon>Actinomycetota</taxon>
        <taxon>Actinomycetes</taxon>
        <taxon>Kitasatosporales</taxon>
        <taxon>Streptomycetaceae</taxon>
        <taxon>Kitasatospora</taxon>
    </lineage>
</organism>
<feature type="region of interest" description="Disordered" evidence="1">
    <location>
        <begin position="1178"/>
        <end position="1347"/>
    </location>
</feature>
<comment type="caution">
    <text evidence="3">The sequence shown here is derived from an EMBL/GenBank/DDBJ whole genome shotgun (WGS) entry which is preliminary data.</text>
</comment>